<dbReference type="Pfam" id="PF03732">
    <property type="entry name" value="Retrotrans_gag"/>
    <property type="match status" value="1"/>
</dbReference>
<feature type="compositionally biased region" description="Basic and acidic residues" evidence="2">
    <location>
        <begin position="269"/>
        <end position="278"/>
    </location>
</feature>
<dbReference type="InterPro" id="IPR036397">
    <property type="entry name" value="RNaseH_sf"/>
</dbReference>
<feature type="domain" description="Integrase catalytic" evidence="4">
    <location>
        <begin position="397"/>
        <end position="561"/>
    </location>
</feature>
<dbReference type="InterPro" id="IPR012337">
    <property type="entry name" value="RNaseH-like_sf"/>
</dbReference>
<organism evidence="5 6">
    <name type="scientific">Cajanus cajan</name>
    <name type="common">Pigeon pea</name>
    <name type="synonym">Cajanus indicus</name>
    <dbReference type="NCBI Taxonomy" id="3821"/>
    <lineage>
        <taxon>Eukaryota</taxon>
        <taxon>Viridiplantae</taxon>
        <taxon>Streptophyta</taxon>
        <taxon>Embryophyta</taxon>
        <taxon>Tracheophyta</taxon>
        <taxon>Spermatophyta</taxon>
        <taxon>Magnoliopsida</taxon>
        <taxon>eudicotyledons</taxon>
        <taxon>Gunneridae</taxon>
        <taxon>Pentapetalae</taxon>
        <taxon>rosids</taxon>
        <taxon>fabids</taxon>
        <taxon>Fabales</taxon>
        <taxon>Fabaceae</taxon>
        <taxon>Papilionoideae</taxon>
        <taxon>50 kb inversion clade</taxon>
        <taxon>NPAAA clade</taxon>
        <taxon>indigoferoid/millettioid clade</taxon>
        <taxon>Phaseoleae</taxon>
        <taxon>Cajanus</taxon>
    </lineage>
</organism>
<sequence length="593" mass="69531">QKEREKIEREVQLIALEEEINKIKQQEEKLLEKLKKRKSQKSSTKSSNGSTSQEDVGSLNADEYYQPIPRRVIKEPKVRESRVDLPYFHGKEDVEAYLDWEMKVEQIFTSHQVGEERKVLLATLAFQGQAMYWWTTLVKERRLHIDPPIAYWNDLRSVMRRRHIPSYYSRELMDKLQRLQQKNMSVEEYRKKMELYLVRAGIREEERLTIARFLSGLNFDIRDKVELLPYRDLDDLVQLCIRVEQQNSYIKKDYKREGPYDSFKNFSKGQEKEKDKNKNVVTSSSKTSDTKCFKCLGRGHIAFQCPTKKFMILRGQDIYSSLDESSSTTSSDSETSEEDHQIERAYPYDGQLLMIRRLLGSQPNESHISQRENIFHTRCKISDKACSLIVDSGSCCNCCSTRLVENLDLTPIPHPKPYQTQRGMDSIFVVVDRFSKMTHFIPCHKVDDASNIAKFFFRDVAKLRRLPKSIVSDRNTKFLSHFWRVLWSRLGTQLLISTTCHSQTDGQTEVVNRSLSTMLRVVLKGNHKSWDEYLSHIEFAYNRVVHKTTNISPFEVVYGFNPLTPMDLIPLPNVNYFIHNEGRFSRCELIQPL</sequence>
<keyword evidence="1" id="KW-0863">Zinc-finger</keyword>
<gene>
    <name evidence="5" type="ORF">KK1_024613</name>
</gene>
<dbReference type="InterPro" id="IPR001878">
    <property type="entry name" value="Znf_CCHC"/>
</dbReference>
<dbReference type="SUPFAM" id="SSF53098">
    <property type="entry name" value="Ribonuclease H-like"/>
    <property type="match status" value="1"/>
</dbReference>
<evidence type="ECO:0000256" key="1">
    <source>
        <dbReference type="PROSITE-ProRule" id="PRU00047"/>
    </source>
</evidence>
<dbReference type="Proteomes" id="UP000075243">
    <property type="component" value="Unassembled WGS sequence"/>
</dbReference>
<dbReference type="PROSITE" id="PS50158">
    <property type="entry name" value="ZF_CCHC"/>
    <property type="match status" value="1"/>
</dbReference>
<dbReference type="Gene3D" id="3.30.420.10">
    <property type="entry name" value="Ribonuclease H-like superfamily/Ribonuclease H"/>
    <property type="match status" value="1"/>
</dbReference>
<feature type="non-terminal residue" evidence="5">
    <location>
        <position position="1"/>
    </location>
</feature>
<feature type="region of interest" description="Disordered" evidence="2">
    <location>
        <begin position="261"/>
        <end position="285"/>
    </location>
</feature>
<feature type="region of interest" description="Disordered" evidence="2">
    <location>
        <begin position="34"/>
        <end position="60"/>
    </location>
</feature>
<evidence type="ECO:0000313" key="5">
    <source>
        <dbReference type="EMBL" id="KYP53475.1"/>
    </source>
</evidence>
<feature type="compositionally biased region" description="Low complexity" evidence="2">
    <location>
        <begin position="323"/>
        <end position="333"/>
    </location>
</feature>
<dbReference type="SMART" id="SM00343">
    <property type="entry name" value="ZnF_C2HC"/>
    <property type="match status" value="1"/>
</dbReference>
<protein>
    <submittedName>
        <fullName evidence="5">Transposon Ty3-I Gag-Pol polyprotein</fullName>
    </submittedName>
</protein>
<dbReference type="SUPFAM" id="SSF57756">
    <property type="entry name" value="Retrovirus zinc finger-like domains"/>
    <property type="match status" value="1"/>
</dbReference>
<evidence type="ECO:0000313" key="6">
    <source>
        <dbReference type="Proteomes" id="UP000075243"/>
    </source>
</evidence>
<dbReference type="GO" id="GO:0003676">
    <property type="term" value="F:nucleic acid binding"/>
    <property type="evidence" value="ECO:0007669"/>
    <property type="project" value="InterPro"/>
</dbReference>
<feature type="domain" description="CCHC-type" evidence="3">
    <location>
        <begin position="291"/>
        <end position="306"/>
    </location>
</feature>
<dbReference type="EMBL" id="KQ483413">
    <property type="protein sequence ID" value="KYP53475.1"/>
    <property type="molecule type" value="Genomic_DNA"/>
</dbReference>
<accession>A0A151SF99</accession>
<dbReference type="AlphaFoldDB" id="A0A151SF99"/>
<dbReference type="GO" id="GO:0015074">
    <property type="term" value="P:DNA integration"/>
    <property type="evidence" value="ECO:0007669"/>
    <property type="project" value="InterPro"/>
</dbReference>
<dbReference type="InterPro" id="IPR001584">
    <property type="entry name" value="Integrase_cat-core"/>
</dbReference>
<dbReference type="PANTHER" id="PTHR35046">
    <property type="entry name" value="ZINC KNUCKLE (CCHC-TYPE) FAMILY PROTEIN"/>
    <property type="match status" value="1"/>
</dbReference>
<keyword evidence="6" id="KW-1185">Reference proteome</keyword>
<dbReference type="PANTHER" id="PTHR35046:SF9">
    <property type="entry name" value="RNA-DIRECTED DNA POLYMERASE"/>
    <property type="match status" value="1"/>
</dbReference>
<evidence type="ECO:0000256" key="2">
    <source>
        <dbReference type="SAM" id="MobiDB-lite"/>
    </source>
</evidence>
<dbReference type="Gramene" id="C.cajan_24399.t">
    <property type="protein sequence ID" value="C.cajan_24399.t"/>
    <property type="gene ID" value="C.cajan_24399"/>
</dbReference>
<reference evidence="5" key="1">
    <citation type="journal article" date="2012" name="Nat. Biotechnol.">
        <title>Draft genome sequence of pigeonpea (Cajanus cajan), an orphan legume crop of resource-poor farmers.</title>
        <authorList>
            <person name="Varshney R.K."/>
            <person name="Chen W."/>
            <person name="Li Y."/>
            <person name="Bharti A.K."/>
            <person name="Saxena R.K."/>
            <person name="Schlueter J.A."/>
            <person name="Donoghue M.T."/>
            <person name="Azam S."/>
            <person name="Fan G."/>
            <person name="Whaley A.M."/>
            <person name="Farmer A.D."/>
            <person name="Sheridan J."/>
            <person name="Iwata A."/>
            <person name="Tuteja R."/>
            <person name="Penmetsa R.V."/>
            <person name="Wu W."/>
            <person name="Upadhyaya H.D."/>
            <person name="Yang S.P."/>
            <person name="Shah T."/>
            <person name="Saxena K.B."/>
            <person name="Michael T."/>
            <person name="McCombie W.R."/>
            <person name="Yang B."/>
            <person name="Zhang G."/>
            <person name="Yang H."/>
            <person name="Wang J."/>
            <person name="Spillane C."/>
            <person name="Cook D.R."/>
            <person name="May G.D."/>
            <person name="Xu X."/>
            <person name="Jackson S.A."/>
        </authorList>
    </citation>
    <scope>NUCLEOTIDE SEQUENCE [LARGE SCALE GENOMIC DNA]</scope>
</reference>
<keyword evidence="1" id="KW-0862">Zinc</keyword>
<dbReference type="CDD" id="cd00303">
    <property type="entry name" value="retropepsin_like"/>
    <property type="match status" value="1"/>
</dbReference>
<keyword evidence="1" id="KW-0479">Metal-binding</keyword>
<name>A0A151SF99_CAJCA</name>
<feature type="region of interest" description="Disordered" evidence="2">
    <location>
        <begin position="323"/>
        <end position="342"/>
    </location>
</feature>
<dbReference type="GO" id="GO:0008270">
    <property type="term" value="F:zinc ion binding"/>
    <property type="evidence" value="ECO:0007669"/>
    <property type="project" value="UniProtKB-KW"/>
</dbReference>
<dbReference type="Gene3D" id="4.10.60.10">
    <property type="entry name" value="Zinc finger, CCHC-type"/>
    <property type="match status" value="1"/>
</dbReference>
<proteinExistence type="predicted"/>
<dbReference type="InterPro" id="IPR005162">
    <property type="entry name" value="Retrotrans_gag_dom"/>
</dbReference>
<dbReference type="InterPro" id="IPR036875">
    <property type="entry name" value="Znf_CCHC_sf"/>
</dbReference>
<dbReference type="PROSITE" id="PS50994">
    <property type="entry name" value="INTEGRASE"/>
    <property type="match status" value="1"/>
</dbReference>
<evidence type="ECO:0000259" key="4">
    <source>
        <dbReference type="PROSITE" id="PS50994"/>
    </source>
</evidence>
<evidence type="ECO:0000259" key="3">
    <source>
        <dbReference type="PROSITE" id="PS50158"/>
    </source>
</evidence>